<dbReference type="Gene3D" id="1.25.40.10">
    <property type="entry name" value="Tetratricopeptide repeat domain"/>
    <property type="match status" value="1"/>
</dbReference>
<dbReference type="PANTHER" id="PTHR11246:SF1">
    <property type="entry name" value="PRE-MRNA-PROCESSING FACTOR 6"/>
    <property type="match status" value="1"/>
</dbReference>
<dbReference type="PANTHER" id="PTHR11246">
    <property type="entry name" value="PRE-MRNA SPLICING FACTOR"/>
    <property type="match status" value="1"/>
</dbReference>
<dbReference type="Ensembl" id="ENSOMYT00000160092.1">
    <property type="protein sequence ID" value="ENSOMYP00000143006.1"/>
    <property type="gene ID" value="ENSOMYG00000019079.2"/>
</dbReference>
<organism evidence="2 3">
    <name type="scientific">Oncorhynchus mykiss</name>
    <name type="common">Rainbow trout</name>
    <name type="synonym">Salmo gairdneri</name>
    <dbReference type="NCBI Taxonomy" id="8022"/>
    <lineage>
        <taxon>Eukaryota</taxon>
        <taxon>Metazoa</taxon>
        <taxon>Chordata</taxon>
        <taxon>Craniata</taxon>
        <taxon>Vertebrata</taxon>
        <taxon>Euteleostomi</taxon>
        <taxon>Actinopterygii</taxon>
        <taxon>Neopterygii</taxon>
        <taxon>Teleostei</taxon>
        <taxon>Protacanthopterygii</taxon>
        <taxon>Salmoniformes</taxon>
        <taxon>Salmonidae</taxon>
        <taxon>Salmoninae</taxon>
        <taxon>Oncorhynchus</taxon>
    </lineage>
</organism>
<sequence length="687" mass="77864">MSRLPPKVAPMPVRVVLCGRRRRSTSRHRSLFPACSGGARRSSSPVYLPPPIPFSCLFGRCSAVVVAGLLATTDPFFLPVRAVLGGRRRRATRSRKLSGMSEGELLSIPVVDNARKKRQRNPRDEKLTSIPDSLFFKHLNTGDKHTTWTHCRGLVHTQTHTHKHIGAGYLMDMRLSHVSDSVSGQTVVDPKGYLTDLNSMIPTHEGDIRGVKPPPPTTTTWITLARLEEETGKLQMTRNLIMKGINMCPKVTCARTQCIVALCHLPTSVRIYIRAAVLETDVRAKKRVLRKGEMYLWKTAVELWLARLECMRTPRINIPMDCHIWITAAKLEEAKENTQMVEKRTVYSGENLEQETQVCSKCDKAGNVPGGDPGIGIEEESCKHTWMEDAEMCVPWVLECARAIYAHPLQMFLRKMSVWLRSSYFENNHGTRCSLWRLQRVVAHCPKADVLWLLGTKSKWLAENVPAACSILALAFQANPNSEEIWLAAVKLESENNENEACRLLAKDCVCVCPYVGVYEVRLEWVLGNIKAYTEATSRHHGNHGHAPSSRLQYVCVVRLEFVRLEFRTWLKNIANTLMAKAIQECPSILWAEAVFFEGRPQRKTKSVDALKCEHILLDVAKISPSLCKLTKARVFEMQHGTEEQQEEVHKRCENTEPCHRELWCAESKQVLHWLKKIGEILTQVAF</sequence>
<dbReference type="GeneTree" id="ENSGT00550000075016"/>
<evidence type="ECO:0000313" key="2">
    <source>
        <dbReference type="Ensembl" id="ENSOMYP00000143006.1"/>
    </source>
</evidence>
<evidence type="ECO:0000313" key="3">
    <source>
        <dbReference type="Proteomes" id="UP000694395"/>
    </source>
</evidence>
<dbReference type="GO" id="GO:0046540">
    <property type="term" value="C:U4/U6 x U5 tri-snRNP complex"/>
    <property type="evidence" value="ECO:0007669"/>
    <property type="project" value="TreeGrafter"/>
</dbReference>
<dbReference type="InterPro" id="IPR011990">
    <property type="entry name" value="TPR-like_helical_dom_sf"/>
</dbReference>
<evidence type="ECO:0000256" key="1">
    <source>
        <dbReference type="ARBA" id="ARBA00022737"/>
    </source>
</evidence>
<dbReference type="AlphaFoldDB" id="A0A8K9Y621"/>
<keyword evidence="1" id="KW-0677">Repeat</keyword>
<proteinExistence type="predicted"/>
<dbReference type="GO" id="GO:0000244">
    <property type="term" value="P:spliceosomal tri-snRNP complex assembly"/>
    <property type="evidence" value="ECO:0007669"/>
    <property type="project" value="TreeGrafter"/>
</dbReference>
<protein>
    <submittedName>
        <fullName evidence="2">Pre-mRNA processing factor 6</fullName>
    </submittedName>
</protein>
<dbReference type="SUPFAM" id="SSF48452">
    <property type="entry name" value="TPR-like"/>
    <property type="match status" value="1"/>
</dbReference>
<name>A0A8K9Y621_ONCMY</name>
<gene>
    <name evidence="2" type="primary">PRPF6</name>
</gene>
<dbReference type="Proteomes" id="UP000694395">
    <property type="component" value="Chromosome 28"/>
</dbReference>
<keyword evidence="3" id="KW-1185">Reference proteome</keyword>
<accession>A0A8K9Y621</accession>
<dbReference type="InterPro" id="IPR045075">
    <property type="entry name" value="Syf1-like"/>
</dbReference>
<dbReference type="GO" id="GO:0071013">
    <property type="term" value="C:catalytic step 2 spliceosome"/>
    <property type="evidence" value="ECO:0007669"/>
    <property type="project" value="TreeGrafter"/>
</dbReference>
<reference evidence="2" key="3">
    <citation type="submission" date="2025-09" db="UniProtKB">
        <authorList>
            <consortium name="Ensembl"/>
        </authorList>
    </citation>
    <scope>IDENTIFICATION</scope>
</reference>
<reference evidence="2" key="1">
    <citation type="submission" date="2020-07" db="EMBL/GenBank/DDBJ databases">
        <title>A long reads based de novo assembly of the rainbow trout Arlee double haploid line genome.</title>
        <authorList>
            <person name="Gao G."/>
            <person name="Palti Y."/>
        </authorList>
    </citation>
    <scope>NUCLEOTIDE SEQUENCE [LARGE SCALE GENOMIC DNA]</scope>
</reference>
<reference evidence="2" key="2">
    <citation type="submission" date="2025-08" db="UniProtKB">
        <authorList>
            <consortium name="Ensembl"/>
        </authorList>
    </citation>
    <scope>IDENTIFICATION</scope>
</reference>